<proteinExistence type="predicted"/>
<dbReference type="Proteomes" id="UP000887580">
    <property type="component" value="Unplaced"/>
</dbReference>
<protein>
    <submittedName>
        <fullName evidence="2">Craniofacial development protein 1</fullName>
    </submittedName>
</protein>
<dbReference type="WBParaSite" id="PS1159_v2.g15300.t1">
    <property type="protein sequence ID" value="PS1159_v2.g15300.t1"/>
    <property type="gene ID" value="PS1159_v2.g15300"/>
</dbReference>
<evidence type="ECO:0000313" key="1">
    <source>
        <dbReference type="Proteomes" id="UP000887580"/>
    </source>
</evidence>
<organism evidence="1 2">
    <name type="scientific">Panagrolaimus sp. PS1159</name>
    <dbReference type="NCBI Taxonomy" id="55785"/>
    <lineage>
        <taxon>Eukaryota</taxon>
        <taxon>Metazoa</taxon>
        <taxon>Ecdysozoa</taxon>
        <taxon>Nematoda</taxon>
        <taxon>Chromadorea</taxon>
        <taxon>Rhabditida</taxon>
        <taxon>Tylenchina</taxon>
        <taxon>Panagrolaimomorpha</taxon>
        <taxon>Panagrolaimoidea</taxon>
        <taxon>Panagrolaimidae</taxon>
        <taxon>Panagrolaimus</taxon>
    </lineage>
</organism>
<name>A0AC35FA23_9BILA</name>
<evidence type="ECO:0000313" key="2">
    <source>
        <dbReference type="WBParaSite" id="PS1159_v2.g15300.t1"/>
    </source>
</evidence>
<accession>A0AC35FA23</accession>
<reference evidence="2" key="1">
    <citation type="submission" date="2022-11" db="UniProtKB">
        <authorList>
            <consortium name="WormBaseParasite"/>
        </authorList>
    </citation>
    <scope>IDENTIFICATION</scope>
</reference>
<sequence>MSTAKPFNALDDEYLSEEDEDYCPTANEEAEADAALKELGSSINEQDEAETSKKIKFDPEEDKMWEEFLNSSKPEKSVFAPESEDEIEKEEAESGETSNGRKRKIVEVYDFFGEDVTREREVDEEEAKKIEERKAKAAEKKPKYVRVQGIEALIKKIDKNPKMTIVEKSHVDWQRHVKKQKLEDDLQKYDRSKQSFLDNATFAQKAADAEYLLSKKS</sequence>